<dbReference type="Gene3D" id="3.90.190.10">
    <property type="entry name" value="Protein tyrosine phosphatase superfamily"/>
    <property type="match status" value="1"/>
</dbReference>
<dbReference type="EMBL" id="WHPD01003861">
    <property type="protein sequence ID" value="MPV90563.1"/>
    <property type="molecule type" value="Genomic_DNA"/>
</dbReference>
<dbReference type="InterPro" id="IPR029021">
    <property type="entry name" value="Prot-tyrosine_phosphatase-like"/>
</dbReference>
<sequence length="251" mass="27896">MTIDNGAALKLDSVPNFRDIAGPGYRTSTGRMRRGRLFRANSFLVTAEELERLAPLGLMAVHDLRGQGEVDLRPDTVPRGATWRHSWVPGLSRDTVRTLETSAALRDAMINHYRGFVVDANKRAGFAHLLAGIAEVDGPQVFHCWEGKDRTGWAAMLLQTLAGVSHDDIVADFLLTNELMQRTGPTLELARRFFGNRPDEFFAPAMDADVAYLEAGLEQLEATHGDVETYLRTGLELDDDQLVKLRAHLIE</sequence>
<dbReference type="Proteomes" id="UP000429644">
    <property type="component" value="Unassembled WGS sequence"/>
</dbReference>
<protein>
    <submittedName>
        <fullName evidence="1">Protein-tyrosine-phosphatase</fullName>
    </submittedName>
</protein>
<dbReference type="Pfam" id="PF13350">
    <property type="entry name" value="Y_phosphatase3"/>
    <property type="match status" value="1"/>
</dbReference>
<organism evidence="1 2">
    <name type="scientific">Georgenia ruanii</name>
    <dbReference type="NCBI Taxonomy" id="348442"/>
    <lineage>
        <taxon>Bacteria</taxon>
        <taxon>Bacillati</taxon>
        <taxon>Actinomycetota</taxon>
        <taxon>Actinomycetes</taxon>
        <taxon>Micrococcales</taxon>
        <taxon>Bogoriellaceae</taxon>
        <taxon>Georgenia</taxon>
    </lineage>
</organism>
<comment type="caution">
    <text evidence="1">The sequence shown here is derived from an EMBL/GenBank/DDBJ whole genome shotgun (WGS) entry which is preliminary data.</text>
</comment>
<gene>
    <name evidence="1" type="ORF">GB882_17970</name>
</gene>
<reference evidence="1 2" key="1">
    <citation type="submission" date="2019-10" db="EMBL/GenBank/DDBJ databases">
        <title>Georgenia wutianyii sp. nov. and Georgenia yuyongxinii sp. nov. isolated from plateau pika (Ochotona curzoniae) in the Qinghai-Tibet plateau of China.</title>
        <authorList>
            <person name="Tian Z."/>
        </authorList>
    </citation>
    <scope>NUCLEOTIDE SEQUENCE [LARGE SCALE GENOMIC DNA]</scope>
    <source>
        <strain evidence="1 2">JCM 15130</strain>
    </source>
</reference>
<dbReference type="InterPro" id="IPR026893">
    <property type="entry name" value="Tyr/Ser_Pase_IphP-type"/>
</dbReference>
<accession>A0A7J9V1U4</accession>
<dbReference type="GO" id="GO:0004721">
    <property type="term" value="F:phosphoprotein phosphatase activity"/>
    <property type="evidence" value="ECO:0007669"/>
    <property type="project" value="InterPro"/>
</dbReference>
<evidence type="ECO:0000313" key="2">
    <source>
        <dbReference type="Proteomes" id="UP000429644"/>
    </source>
</evidence>
<proteinExistence type="predicted"/>
<keyword evidence="2" id="KW-1185">Reference proteome</keyword>
<dbReference type="SUPFAM" id="SSF52799">
    <property type="entry name" value="(Phosphotyrosine protein) phosphatases II"/>
    <property type="match status" value="1"/>
</dbReference>
<evidence type="ECO:0000313" key="1">
    <source>
        <dbReference type="EMBL" id="MPV90563.1"/>
    </source>
</evidence>
<name>A0A7J9V1U4_9MICO</name>
<dbReference type="AlphaFoldDB" id="A0A7J9V1U4"/>
<dbReference type="RefSeq" id="WP_193314625.1">
    <property type="nucleotide sequence ID" value="NZ_BAAAOT010000032.1"/>
</dbReference>